<dbReference type="Pfam" id="PF00395">
    <property type="entry name" value="SLH"/>
    <property type="match status" value="2"/>
</dbReference>
<accession>A0ABQ1ZXM8</accession>
<keyword evidence="1" id="KW-0732">Signal</keyword>
<feature type="chain" id="PRO_5045479941" description="SLH domain-containing protein" evidence="1">
    <location>
        <begin position="34"/>
        <end position="403"/>
    </location>
</feature>
<organism evidence="3 4">
    <name type="scientific">Saccharibacillus endophyticus</name>
    <dbReference type="NCBI Taxonomy" id="2060666"/>
    <lineage>
        <taxon>Bacteria</taxon>
        <taxon>Bacillati</taxon>
        <taxon>Bacillota</taxon>
        <taxon>Bacilli</taxon>
        <taxon>Bacillales</taxon>
        <taxon>Paenibacillaceae</taxon>
        <taxon>Saccharibacillus</taxon>
    </lineage>
</organism>
<dbReference type="RefSeq" id="WP_229714221.1">
    <property type="nucleotide sequence ID" value="NZ_BMDD01000004.1"/>
</dbReference>
<feature type="signal peptide" evidence="1">
    <location>
        <begin position="1"/>
        <end position="33"/>
    </location>
</feature>
<protein>
    <recommendedName>
        <fullName evidence="2">SLH domain-containing protein</fullName>
    </recommendedName>
</protein>
<dbReference type="EMBL" id="BMDD01000004">
    <property type="protein sequence ID" value="GGH81931.1"/>
    <property type="molecule type" value="Genomic_DNA"/>
</dbReference>
<dbReference type="PANTHER" id="PTHR43308">
    <property type="entry name" value="OUTER MEMBRANE PROTEIN ALPHA-RELATED"/>
    <property type="match status" value="1"/>
</dbReference>
<proteinExistence type="predicted"/>
<comment type="caution">
    <text evidence="3">The sequence shown here is derived from an EMBL/GenBank/DDBJ whole genome shotgun (WGS) entry which is preliminary data.</text>
</comment>
<reference evidence="4" key="1">
    <citation type="journal article" date="2019" name="Int. J. Syst. Evol. Microbiol.">
        <title>The Global Catalogue of Microorganisms (GCM) 10K type strain sequencing project: providing services to taxonomists for standard genome sequencing and annotation.</title>
        <authorList>
            <consortium name="The Broad Institute Genomics Platform"/>
            <consortium name="The Broad Institute Genome Sequencing Center for Infectious Disease"/>
            <person name="Wu L."/>
            <person name="Ma J."/>
        </authorList>
    </citation>
    <scope>NUCLEOTIDE SEQUENCE [LARGE SCALE GENOMIC DNA]</scope>
    <source>
        <strain evidence="4">CCM 8702</strain>
    </source>
</reference>
<gene>
    <name evidence="3" type="ORF">GCM10007362_32480</name>
</gene>
<dbReference type="InterPro" id="IPR001119">
    <property type="entry name" value="SLH_dom"/>
</dbReference>
<keyword evidence="4" id="KW-1185">Reference proteome</keyword>
<evidence type="ECO:0000313" key="3">
    <source>
        <dbReference type="EMBL" id="GGH81931.1"/>
    </source>
</evidence>
<evidence type="ECO:0000256" key="1">
    <source>
        <dbReference type="SAM" id="SignalP"/>
    </source>
</evidence>
<feature type="domain" description="SLH" evidence="2">
    <location>
        <begin position="34"/>
        <end position="97"/>
    </location>
</feature>
<name>A0ABQ1ZXM8_9BACL</name>
<evidence type="ECO:0000313" key="4">
    <source>
        <dbReference type="Proteomes" id="UP000605427"/>
    </source>
</evidence>
<dbReference type="InterPro" id="IPR051465">
    <property type="entry name" value="Cell_Envelope_Struct_Comp"/>
</dbReference>
<evidence type="ECO:0000259" key="2">
    <source>
        <dbReference type="PROSITE" id="PS51272"/>
    </source>
</evidence>
<dbReference type="Proteomes" id="UP000605427">
    <property type="component" value="Unassembled WGS sequence"/>
</dbReference>
<sequence>MNKVWSKWIKATAASMVLVGAVWGSGAASTVKAAGTQFSDVKSSHWAYSAVQKAVAKGYVDGYTNGTFKPDTSVSRAEFVKMVVAAMKLETTPASGKWYVQYVNAATKAGLYASSDFANNDSGWNKTMTREEMARVAARAIGEKTSENDKWMYLATKSGLIQGVGKGQLAPQGLTTRAQSVVIIERILSVNTGTELDTDLYATGAAEILWHGTNIFTVMPEMFVTPDSDWKNKGKSSIEEMWNEKNMTITSKDGLYQGKLDALIAIDLADPSDPNRALLGNVNTLKWDNNTIMDNPVKGNTNSYVLYFKGKSVFNKDIKKYNPSYVGVKTEVSGFGSPNINAFYAGKLNKSAKIFSKDPGDMPAVIIPKSGWVQTSDISIKLQIPAGGSLFFEQDLIRLRGTR</sequence>
<dbReference type="PROSITE" id="PS51272">
    <property type="entry name" value="SLH"/>
    <property type="match status" value="1"/>
</dbReference>
<dbReference type="PANTHER" id="PTHR43308:SF5">
    <property type="entry name" value="S-LAYER PROTEIN _ PEPTIDOGLYCAN ENDO-BETA-N-ACETYLGLUCOSAMINIDASE"/>
    <property type="match status" value="1"/>
</dbReference>